<dbReference type="AlphaFoldDB" id="A0A4D6M433"/>
<reference evidence="2 3" key="1">
    <citation type="submission" date="2019-04" db="EMBL/GenBank/DDBJ databases">
        <title>An improved genome assembly and genetic linkage map for asparagus bean, Vigna unguiculata ssp. sesquipedialis.</title>
        <authorList>
            <person name="Xia Q."/>
            <person name="Zhang R."/>
            <person name="Dong Y."/>
        </authorList>
    </citation>
    <scope>NUCLEOTIDE SEQUENCE [LARGE SCALE GENOMIC DNA]</scope>
    <source>
        <tissue evidence="2">Leaf</tissue>
    </source>
</reference>
<evidence type="ECO:0000313" key="2">
    <source>
        <dbReference type="EMBL" id="QCD95925.1"/>
    </source>
</evidence>
<name>A0A4D6M433_VIGUN</name>
<organism evidence="2 3">
    <name type="scientific">Vigna unguiculata</name>
    <name type="common">Cowpea</name>
    <dbReference type="NCBI Taxonomy" id="3917"/>
    <lineage>
        <taxon>Eukaryota</taxon>
        <taxon>Viridiplantae</taxon>
        <taxon>Streptophyta</taxon>
        <taxon>Embryophyta</taxon>
        <taxon>Tracheophyta</taxon>
        <taxon>Spermatophyta</taxon>
        <taxon>Magnoliopsida</taxon>
        <taxon>eudicotyledons</taxon>
        <taxon>Gunneridae</taxon>
        <taxon>Pentapetalae</taxon>
        <taxon>rosids</taxon>
        <taxon>fabids</taxon>
        <taxon>Fabales</taxon>
        <taxon>Fabaceae</taxon>
        <taxon>Papilionoideae</taxon>
        <taxon>50 kb inversion clade</taxon>
        <taxon>NPAAA clade</taxon>
        <taxon>indigoferoid/millettioid clade</taxon>
        <taxon>Phaseoleae</taxon>
        <taxon>Vigna</taxon>
    </lineage>
</organism>
<feature type="region of interest" description="Disordered" evidence="1">
    <location>
        <begin position="155"/>
        <end position="190"/>
    </location>
</feature>
<sequence>MQHSHNIIPISQKQNHRYETNRLKKTKKGKERNLKVARHRSSTSKRSVGSTTTERPPPNVDHRRQRTTDDHHLWAPPPRTRGLGFLSTRPPPNGRHQRRPPLPKNDRRPPPVGTTATDTTEREGNCAVWVEIENEKRTRLVADCVFPLLDHHPTSTTAAKEPPTTTTYGTIVATGKGKGKEKGNCALREK</sequence>
<feature type="compositionally biased region" description="Basic and acidic residues" evidence="1">
    <location>
        <begin position="178"/>
        <end position="190"/>
    </location>
</feature>
<proteinExistence type="predicted"/>
<evidence type="ECO:0000256" key="1">
    <source>
        <dbReference type="SAM" id="MobiDB-lite"/>
    </source>
</evidence>
<dbReference type="EMBL" id="CP039350">
    <property type="protein sequence ID" value="QCD95925.1"/>
    <property type="molecule type" value="Genomic_DNA"/>
</dbReference>
<feature type="compositionally biased region" description="Basic residues" evidence="1">
    <location>
        <begin position="23"/>
        <end position="43"/>
    </location>
</feature>
<feature type="compositionally biased region" description="Basic and acidic residues" evidence="1">
    <location>
        <begin position="60"/>
        <end position="73"/>
    </location>
</feature>
<keyword evidence="3" id="KW-1185">Reference proteome</keyword>
<dbReference type="Proteomes" id="UP000501690">
    <property type="component" value="Linkage Group LG6"/>
</dbReference>
<feature type="region of interest" description="Disordered" evidence="1">
    <location>
        <begin position="1"/>
        <end position="121"/>
    </location>
</feature>
<protein>
    <submittedName>
        <fullName evidence="2">Uncharacterized protein</fullName>
    </submittedName>
</protein>
<evidence type="ECO:0000313" key="3">
    <source>
        <dbReference type="Proteomes" id="UP000501690"/>
    </source>
</evidence>
<gene>
    <name evidence="2" type="ORF">DEO72_LG6g623</name>
</gene>
<feature type="compositionally biased region" description="Polar residues" evidence="1">
    <location>
        <begin position="1"/>
        <end position="13"/>
    </location>
</feature>
<feature type="compositionally biased region" description="Polar residues" evidence="1">
    <location>
        <begin position="44"/>
        <end position="54"/>
    </location>
</feature>
<feature type="compositionally biased region" description="Low complexity" evidence="1">
    <location>
        <begin position="155"/>
        <end position="174"/>
    </location>
</feature>
<accession>A0A4D6M433</accession>